<dbReference type="PANTHER" id="PTHR30086">
    <property type="entry name" value="ARGININE EXPORTER PROTEIN ARGO"/>
    <property type="match status" value="1"/>
</dbReference>
<dbReference type="InterPro" id="IPR001123">
    <property type="entry name" value="LeuE-type"/>
</dbReference>
<keyword evidence="4 6" id="KW-1133">Transmembrane helix</keyword>
<gene>
    <name evidence="7" type="ORF">GCM10022277_28300</name>
</gene>
<feature type="transmembrane region" description="Helical" evidence="6">
    <location>
        <begin position="187"/>
        <end position="207"/>
    </location>
</feature>
<sequence length="209" mass="23053">MFDIIPSTFAALALAHFLALVSPGQDFFLISGHAIRHGFIGSRFICVGVALGNGVYILVAALGWNSIRTMPQVFTVVEVLGAGYLLWVGWHLLKSKALSSFEMDKNPVLPSAIKQLLLGLNSALLNPKNALFYMSLMTVLLGSEVTVSQQVFCSVWMFLIVLVWDLVLALCVGMKHVRHSFHTKIHYFERMSGLVLISFGLGLFANIRL</sequence>
<comment type="subcellular location">
    <subcellularLocation>
        <location evidence="1">Cell membrane</location>
        <topology evidence="1">Multi-pass membrane protein</topology>
    </subcellularLocation>
</comment>
<evidence type="ECO:0000256" key="3">
    <source>
        <dbReference type="ARBA" id="ARBA00022692"/>
    </source>
</evidence>
<feature type="transmembrane region" description="Helical" evidence="6">
    <location>
        <begin position="73"/>
        <end position="93"/>
    </location>
</feature>
<keyword evidence="3 6" id="KW-0812">Transmembrane</keyword>
<evidence type="ECO:0000256" key="6">
    <source>
        <dbReference type="SAM" id="Phobius"/>
    </source>
</evidence>
<dbReference type="Proteomes" id="UP001501565">
    <property type="component" value="Unassembled WGS sequence"/>
</dbReference>
<evidence type="ECO:0000256" key="4">
    <source>
        <dbReference type="ARBA" id="ARBA00022989"/>
    </source>
</evidence>
<dbReference type="Pfam" id="PF01810">
    <property type="entry name" value="LysE"/>
    <property type="match status" value="1"/>
</dbReference>
<feature type="transmembrane region" description="Helical" evidence="6">
    <location>
        <begin position="155"/>
        <end position="175"/>
    </location>
</feature>
<evidence type="ECO:0000256" key="1">
    <source>
        <dbReference type="ARBA" id="ARBA00004651"/>
    </source>
</evidence>
<feature type="transmembrane region" description="Helical" evidence="6">
    <location>
        <begin position="40"/>
        <end position="61"/>
    </location>
</feature>
<reference evidence="8" key="1">
    <citation type="journal article" date="2019" name="Int. J. Syst. Evol. Microbiol.">
        <title>The Global Catalogue of Microorganisms (GCM) 10K type strain sequencing project: providing services to taxonomists for standard genome sequencing and annotation.</title>
        <authorList>
            <consortium name="The Broad Institute Genomics Platform"/>
            <consortium name="The Broad Institute Genome Sequencing Center for Infectious Disease"/>
            <person name="Wu L."/>
            <person name="Ma J."/>
        </authorList>
    </citation>
    <scope>NUCLEOTIDE SEQUENCE [LARGE SCALE GENOMIC DNA]</scope>
    <source>
        <strain evidence="8">JCM 17551</strain>
    </source>
</reference>
<evidence type="ECO:0000313" key="7">
    <source>
        <dbReference type="EMBL" id="GAA3929968.1"/>
    </source>
</evidence>
<proteinExistence type="predicted"/>
<name>A0ABP7MW59_9GAMM</name>
<protein>
    <submittedName>
        <fullName evidence="7">LysE family translocator</fullName>
    </submittedName>
</protein>
<accession>A0ABP7MW59</accession>
<evidence type="ECO:0000256" key="5">
    <source>
        <dbReference type="ARBA" id="ARBA00023136"/>
    </source>
</evidence>
<keyword evidence="8" id="KW-1185">Reference proteome</keyword>
<dbReference type="EMBL" id="BAABBN010000007">
    <property type="protein sequence ID" value="GAA3929968.1"/>
    <property type="molecule type" value="Genomic_DNA"/>
</dbReference>
<organism evidence="7 8">
    <name type="scientific">Litoribacillus peritrichatus</name>
    <dbReference type="NCBI Taxonomy" id="718191"/>
    <lineage>
        <taxon>Bacteria</taxon>
        <taxon>Pseudomonadati</taxon>
        <taxon>Pseudomonadota</taxon>
        <taxon>Gammaproteobacteria</taxon>
        <taxon>Oceanospirillales</taxon>
        <taxon>Oceanospirillaceae</taxon>
        <taxon>Litoribacillus</taxon>
    </lineage>
</organism>
<evidence type="ECO:0000313" key="8">
    <source>
        <dbReference type="Proteomes" id="UP001501565"/>
    </source>
</evidence>
<comment type="caution">
    <text evidence="7">The sequence shown here is derived from an EMBL/GenBank/DDBJ whole genome shotgun (WGS) entry which is preliminary data.</text>
</comment>
<evidence type="ECO:0000256" key="2">
    <source>
        <dbReference type="ARBA" id="ARBA00022475"/>
    </source>
</evidence>
<dbReference type="RefSeq" id="WP_344799200.1">
    <property type="nucleotide sequence ID" value="NZ_BAABBN010000007.1"/>
</dbReference>
<keyword evidence="2" id="KW-1003">Cell membrane</keyword>
<dbReference type="PANTHER" id="PTHR30086:SF20">
    <property type="entry name" value="ARGININE EXPORTER PROTEIN ARGO-RELATED"/>
    <property type="match status" value="1"/>
</dbReference>
<keyword evidence="5 6" id="KW-0472">Membrane</keyword>